<evidence type="ECO:0000256" key="5">
    <source>
        <dbReference type="ARBA" id="ARBA00023136"/>
    </source>
</evidence>
<dbReference type="AlphaFoldDB" id="A0A8S9Y656"/>
<keyword evidence="5 7" id="KW-0472">Membrane</keyword>
<keyword evidence="3 7" id="KW-0812">Transmembrane</keyword>
<dbReference type="EMBL" id="WIXP02000001">
    <property type="protein sequence ID" value="KAF6215998.1"/>
    <property type="molecule type" value="Genomic_DNA"/>
</dbReference>
<comment type="caution">
    <text evidence="8">The sequence shown here is derived from an EMBL/GenBank/DDBJ whole genome shotgun (WGS) entry which is preliminary data.</text>
</comment>
<keyword evidence="9" id="KW-1185">Reference proteome</keyword>
<dbReference type="GO" id="GO:0016020">
    <property type="term" value="C:membrane"/>
    <property type="evidence" value="ECO:0007669"/>
    <property type="project" value="UniProtKB-SubCell"/>
</dbReference>
<dbReference type="OrthoDB" id="10040809at2759"/>
<feature type="compositionally biased region" description="Basic residues" evidence="6">
    <location>
        <begin position="71"/>
        <end position="84"/>
    </location>
</feature>
<comment type="subcellular location">
    <subcellularLocation>
        <location evidence="1">Membrane</location>
        <topology evidence="1">Single-pass membrane protein</topology>
    </subcellularLocation>
</comment>
<evidence type="ECO:0000313" key="8">
    <source>
        <dbReference type="EMBL" id="KAF6215998.1"/>
    </source>
</evidence>
<evidence type="ECO:0008006" key="10">
    <source>
        <dbReference type="Google" id="ProtNLM"/>
    </source>
</evidence>
<evidence type="ECO:0000256" key="4">
    <source>
        <dbReference type="ARBA" id="ARBA00022989"/>
    </source>
</evidence>
<name>A0A8S9Y656_APOLU</name>
<evidence type="ECO:0000313" key="9">
    <source>
        <dbReference type="Proteomes" id="UP000466442"/>
    </source>
</evidence>
<dbReference type="PANTHER" id="PTHR14409">
    <property type="entry name" value="MANNOSIDASE, BETA A, LYSOSOMAL-LIKE, MANBAL PROTEIN"/>
    <property type="match status" value="1"/>
</dbReference>
<dbReference type="InterPro" id="IPR009621">
    <property type="entry name" value="UPF0239"/>
</dbReference>
<evidence type="ECO:0000256" key="7">
    <source>
        <dbReference type="SAM" id="Phobius"/>
    </source>
</evidence>
<sequence length="84" mass="9482">MVDLDIPAETAAEFLIRIGLYIGALFQFTCILAIIFLPEKLTDSNGSNGKNTDLSDQETWDSQSSASNRPPAHRMRKQDKKKRR</sequence>
<dbReference type="Proteomes" id="UP000466442">
    <property type="component" value="Linkage Group LG1"/>
</dbReference>
<evidence type="ECO:0000256" key="6">
    <source>
        <dbReference type="SAM" id="MobiDB-lite"/>
    </source>
</evidence>
<gene>
    <name evidence="8" type="ORF">GE061_000335</name>
</gene>
<reference evidence="8" key="1">
    <citation type="journal article" date="2021" name="Mol. Ecol. Resour.">
        <title>Apolygus lucorum genome provides insights into omnivorousness and mesophyll feeding.</title>
        <authorList>
            <person name="Liu Y."/>
            <person name="Liu H."/>
            <person name="Wang H."/>
            <person name="Huang T."/>
            <person name="Liu B."/>
            <person name="Yang B."/>
            <person name="Yin L."/>
            <person name="Li B."/>
            <person name="Zhang Y."/>
            <person name="Zhang S."/>
            <person name="Jiang F."/>
            <person name="Zhang X."/>
            <person name="Ren Y."/>
            <person name="Wang B."/>
            <person name="Wang S."/>
            <person name="Lu Y."/>
            <person name="Wu K."/>
            <person name="Fan W."/>
            <person name="Wang G."/>
        </authorList>
    </citation>
    <scope>NUCLEOTIDE SEQUENCE</scope>
    <source>
        <strain evidence="8">12Hb</strain>
    </source>
</reference>
<protein>
    <recommendedName>
        <fullName evidence="10">Protein anon-73B1</fullName>
    </recommendedName>
</protein>
<feature type="region of interest" description="Disordered" evidence="6">
    <location>
        <begin position="41"/>
        <end position="84"/>
    </location>
</feature>
<comment type="similarity">
    <text evidence="2">Belongs to the UPF0239 family.</text>
</comment>
<accession>A0A8S9Y656</accession>
<dbReference type="Pfam" id="PF06783">
    <property type="entry name" value="UPF0239"/>
    <property type="match status" value="1"/>
</dbReference>
<dbReference type="PANTHER" id="PTHR14409:SF0">
    <property type="entry name" value="PROTEIN MANBAL"/>
    <property type="match status" value="1"/>
</dbReference>
<feature type="transmembrane region" description="Helical" evidence="7">
    <location>
        <begin position="14"/>
        <end position="37"/>
    </location>
</feature>
<organism evidence="8 9">
    <name type="scientific">Apolygus lucorum</name>
    <name type="common">Small green plant bug</name>
    <name type="synonym">Lygocoris lucorum</name>
    <dbReference type="NCBI Taxonomy" id="248454"/>
    <lineage>
        <taxon>Eukaryota</taxon>
        <taxon>Metazoa</taxon>
        <taxon>Ecdysozoa</taxon>
        <taxon>Arthropoda</taxon>
        <taxon>Hexapoda</taxon>
        <taxon>Insecta</taxon>
        <taxon>Pterygota</taxon>
        <taxon>Neoptera</taxon>
        <taxon>Paraneoptera</taxon>
        <taxon>Hemiptera</taxon>
        <taxon>Heteroptera</taxon>
        <taxon>Panheteroptera</taxon>
        <taxon>Cimicomorpha</taxon>
        <taxon>Miridae</taxon>
        <taxon>Mirini</taxon>
        <taxon>Apolygus</taxon>
    </lineage>
</organism>
<evidence type="ECO:0000256" key="3">
    <source>
        <dbReference type="ARBA" id="ARBA00022692"/>
    </source>
</evidence>
<evidence type="ECO:0000256" key="1">
    <source>
        <dbReference type="ARBA" id="ARBA00004167"/>
    </source>
</evidence>
<keyword evidence="4 7" id="KW-1133">Transmembrane helix</keyword>
<feature type="compositionally biased region" description="Polar residues" evidence="6">
    <location>
        <begin position="43"/>
        <end position="54"/>
    </location>
</feature>
<evidence type="ECO:0000256" key="2">
    <source>
        <dbReference type="ARBA" id="ARBA00006839"/>
    </source>
</evidence>
<proteinExistence type="inferred from homology"/>